<keyword evidence="3" id="KW-1185">Reference proteome</keyword>
<accession>A0ABX1NW24</accession>
<keyword evidence="1" id="KW-0812">Transmembrane</keyword>
<dbReference type="EMBL" id="WTVP01000028">
    <property type="protein sequence ID" value="NMG16103.1"/>
    <property type="molecule type" value="Genomic_DNA"/>
</dbReference>
<keyword evidence="1" id="KW-0472">Membrane</keyword>
<evidence type="ECO:0000313" key="3">
    <source>
        <dbReference type="Proteomes" id="UP000633943"/>
    </source>
</evidence>
<dbReference type="NCBIfam" id="NF038050">
    <property type="entry name" value="NrtS"/>
    <property type="match status" value="1"/>
</dbReference>
<evidence type="ECO:0000256" key="1">
    <source>
        <dbReference type="SAM" id="Phobius"/>
    </source>
</evidence>
<proteinExistence type="predicted"/>
<gene>
    <name evidence="2" type="ORF">GPA24_11225</name>
</gene>
<evidence type="ECO:0000313" key="2">
    <source>
        <dbReference type="EMBL" id="NMG16103.1"/>
    </source>
</evidence>
<dbReference type="RefSeq" id="WP_169202703.1">
    <property type="nucleotide sequence ID" value="NZ_CP059467.1"/>
</dbReference>
<organism evidence="2 3">
    <name type="scientific">Aromatoleum bremense</name>
    <dbReference type="NCBI Taxonomy" id="76115"/>
    <lineage>
        <taxon>Bacteria</taxon>
        <taxon>Pseudomonadati</taxon>
        <taxon>Pseudomonadota</taxon>
        <taxon>Betaproteobacteria</taxon>
        <taxon>Rhodocyclales</taxon>
        <taxon>Rhodocyclaceae</taxon>
        <taxon>Aromatoleum</taxon>
    </lineage>
</organism>
<reference evidence="2 3" key="1">
    <citation type="submission" date="2019-12" db="EMBL/GenBank/DDBJ databases">
        <title>Comparative genomics gives insights into the taxonomy of the Azoarcus-Aromatoleum group and reveals separate origins of nif in the plant-associated Azoarcus and non-plant-associated Aromatoleum sub-groups.</title>
        <authorList>
            <person name="Lafos M."/>
            <person name="Maluk M."/>
            <person name="Batista M."/>
            <person name="Junghare M."/>
            <person name="Carmona M."/>
            <person name="Faoro H."/>
            <person name="Cruz L.M."/>
            <person name="Battistoni F."/>
            <person name="De Souza E."/>
            <person name="Pedrosa F."/>
            <person name="Chen W.-M."/>
            <person name="Poole P.S."/>
            <person name="Dixon R.A."/>
            <person name="James E.K."/>
        </authorList>
    </citation>
    <scope>NUCLEOTIDE SEQUENCE [LARGE SCALE GENOMIC DNA]</scope>
    <source>
        <strain evidence="2 3">PbN1</strain>
    </source>
</reference>
<evidence type="ECO:0008006" key="4">
    <source>
        <dbReference type="Google" id="ProtNLM"/>
    </source>
</evidence>
<sequence>MTRAPALLRAACSPGIARAALKVSLVVGAMLNLVNQGPAIFAGERVDWLRSLLNFLVPYLVSSYSAALGTVRACRRNER</sequence>
<comment type="caution">
    <text evidence="2">The sequence shown here is derived from an EMBL/GenBank/DDBJ whole genome shotgun (WGS) entry which is preliminary data.</text>
</comment>
<protein>
    <recommendedName>
        <fullName evidence="4">Phosphoenolpyruvate protein kinase</fullName>
    </recommendedName>
</protein>
<dbReference type="Proteomes" id="UP000633943">
    <property type="component" value="Unassembled WGS sequence"/>
</dbReference>
<dbReference type="InterPro" id="IPR047700">
    <property type="entry name" value="NrtS-like"/>
</dbReference>
<name>A0ABX1NW24_9RHOO</name>
<feature type="transmembrane region" description="Helical" evidence="1">
    <location>
        <begin position="55"/>
        <end position="74"/>
    </location>
</feature>
<keyword evidence="1" id="KW-1133">Transmembrane helix</keyword>